<evidence type="ECO:0000256" key="2">
    <source>
        <dbReference type="SAM" id="MobiDB-lite"/>
    </source>
</evidence>
<dbReference type="AlphaFoldDB" id="A0A3P7JR73"/>
<keyword evidence="4" id="KW-1185">Reference proteome</keyword>
<proteinExistence type="predicted"/>
<dbReference type="EMBL" id="UYYB01118071">
    <property type="protein sequence ID" value="VDM82519.1"/>
    <property type="molecule type" value="Genomic_DNA"/>
</dbReference>
<sequence>MARVEMTAGARLRFSDLDPAERKKVLERRGTTGMNIKVLEDIERVGQTWISTRRLRPTASSATQPSHFRPSRSYPCASPSPWSTTTSIMSAHRCTLSLPCARAPPKTYGPVCTPLKSCPRPIGPLGLPAMISATDVAYLDPWVPSDLPASLESLENLEHLECQETLDAHRRLLASQLHLRRAKSSPGAPGEPGPKGPDGEPGAPGQDGEPGQPGHPGQDGQPGEKGICPKYCAIDGGVFFEDGTRR</sequence>
<evidence type="ECO:0000256" key="1">
    <source>
        <dbReference type="ARBA" id="ARBA00022737"/>
    </source>
</evidence>
<dbReference type="InterPro" id="IPR008160">
    <property type="entry name" value="Collagen"/>
</dbReference>
<name>A0A3P7JR73_STRVU</name>
<dbReference type="InterPro" id="IPR050149">
    <property type="entry name" value="Collagen_superfamily"/>
</dbReference>
<evidence type="ECO:0000313" key="4">
    <source>
        <dbReference type="Proteomes" id="UP000270094"/>
    </source>
</evidence>
<evidence type="ECO:0000313" key="3">
    <source>
        <dbReference type="EMBL" id="VDM82519.1"/>
    </source>
</evidence>
<protein>
    <recommendedName>
        <fullName evidence="5">Nematode cuticle collagen N-terminal domain-containing protein</fullName>
    </recommendedName>
</protein>
<dbReference type="GO" id="GO:0005615">
    <property type="term" value="C:extracellular space"/>
    <property type="evidence" value="ECO:0007669"/>
    <property type="project" value="TreeGrafter"/>
</dbReference>
<accession>A0A3P7JR73</accession>
<feature type="region of interest" description="Disordered" evidence="2">
    <location>
        <begin position="179"/>
        <end position="228"/>
    </location>
</feature>
<gene>
    <name evidence="3" type="ORF">SVUK_LOCUS17517</name>
</gene>
<dbReference type="GO" id="GO:0031012">
    <property type="term" value="C:extracellular matrix"/>
    <property type="evidence" value="ECO:0007669"/>
    <property type="project" value="TreeGrafter"/>
</dbReference>
<feature type="compositionally biased region" description="Low complexity" evidence="2">
    <location>
        <begin position="200"/>
        <end position="221"/>
    </location>
</feature>
<dbReference type="PANTHER" id="PTHR24023:SF1034">
    <property type="entry name" value="COLLAGEN ALPHA-1(XVIII) CHAIN"/>
    <property type="match status" value="1"/>
</dbReference>
<dbReference type="PANTHER" id="PTHR24023">
    <property type="entry name" value="COLLAGEN ALPHA"/>
    <property type="match status" value="1"/>
</dbReference>
<keyword evidence="1" id="KW-0677">Repeat</keyword>
<reference evidence="3 4" key="1">
    <citation type="submission" date="2018-11" db="EMBL/GenBank/DDBJ databases">
        <authorList>
            <consortium name="Pathogen Informatics"/>
        </authorList>
    </citation>
    <scope>NUCLEOTIDE SEQUENCE [LARGE SCALE GENOMIC DNA]</scope>
</reference>
<dbReference type="Pfam" id="PF01391">
    <property type="entry name" value="Collagen"/>
    <property type="match status" value="1"/>
</dbReference>
<dbReference type="Proteomes" id="UP000270094">
    <property type="component" value="Unassembled WGS sequence"/>
</dbReference>
<organism evidence="3 4">
    <name type="scientific">Strongylus vulgaris</name>
    <name type="common">Blood worm</name>
    <dbReference type="NCBI Taxonomy" id="40348"/>
    <lineage>
        <taxon>Eukaryota</taxon>
        <taxon>Metazoa</taxon>
        <taxon>Ecdysozoa</taxon>
        <taxon>Nematoda</taxon>
        <taxon>Chromadorea</taxon>
        <taxon>Rhabditida</taxon>
        <taxon>Rhabditina</taxon>
        <taxon>Rhabditomorpha</taxon>
        <taxon>Strongyloidea</taxon>
        <taxon>Strongylidae</taxon>
        <taxon>Strongylus</taxon>
    </lineage>
</organism>
<dbReference type="GO" id="GO:0030020">
    <property type="term" value="F:extracellular matrix structural constituent conferring tensile strength"/>
    <property type="evidence" value="ECO:0007669"/>
    <property type="project" value="TreeGrafter"/>
</dbReference>
<evidence type="ECO:0008006" key="5">
    <source>
        <dbReference type="Google" id="ProtNLM"/>
    </source>
</evidence>
<dbReference type="GO" id="GO:0030198">
    <property type="term" value="P:extracellular matrix organization"/>
    <property type="evidence" value="ECO:0007669"/>
    <property type="project" value="TreeGrafter"/>
</dbReference>
<feature type="region of interest" description="Disordered" evidence="2">
    <location>
        <begin position="55"/>
        <end position="75"/>
    </location>
</feature>